<dbReference type="AlphaFoldDB" id="A0A317CRQ1"/>
<reference evidence="1 2" key="1">
    <citation type="submission" date="2018-05" db="EMBL/GenBank/DDBJ databases">
        <title>Leucothrix arctica sp. nov., isolated from Arctic seawater.</title>
        <authorList>
            <person name="Choi A."/>
            <person name="Baek K."/>
        </authorList>
    </citation>
    <scope>NUCLEOTIDE SEQUENCE [LARGE SCALE GENOMIC DNA]</scope>
    <source>
        <strain evidence="1 2">IMCC9719</strain>
    </source>
</reference>
<sequence>MTISPLEIMLIGFTDEQHQLVLDELLSTGVPAKLNLLDTVKSGGHSEVDVVNDVAFLYRKSIEQPLPLFKYLHKRNPDCIAVEVLPPDHKYFGDSSQDLLQSCRIIYAPEREEFQLALQFVLQYSLLKRDFRHCKSLLNLSEKRVLKLVNTSTHAVAYLSKGQFVHANIAFLALFGADSIDELSRFPLLKLIDKEEKGLLADYLAMANKSGGLDVGLTLSMKKVSGIPFNSTVSVAPVVYQGQRCYQMWVAPTTLSPKFDVIPVAQALNVWELPGEEKEGVVKNPFDKVIGVSSQDEAEKRLDALLKGIQHDDVAKLGLRELYDLKKGPLNSTWVVLDVNPEEFNKINLLLAPMTSSNKSKHSLENFWDQLLFRLVFDALVHERQSRRFYYMELSVSAIRNEALMAQLVTLASALEQKSSQLRIVFDAAVSMDVIPQLAAVAGSLRALNCGIVLDNFSVETTPLYLYRKLQPDCVFFDKYWLESLKEKQDGWVFLSRFVQQLESKDVSVMLPQTLQKRQDRLLVLSGTSFGQEKTTKHRA</sequence>
<dbReference type="OrthoDB" id="7052318at2"/>
<dbReference type="Proteomes" id="UP000245506">
    <property type="component" value="Unassembled WGS sequence"/>
</dbReference>
<evidence type="ECO:0000313" key="1">
    <source>
        <dbReference type="EMBL" id="PWQ98982.1"/>
    </source>
</evidence>
<proteinExistence type="predicted"/>
<accession>A0A317CRQ1</accession>
<dbReference type="RefSeq" id="WP_109821788.1">
    <property type="nucleotide sequence ID" value="NZ_QGKL01000009.1"/>
</dbReference>
<dbReference type="Gene3D" id="3.30.450.20">
    <property type="entry name" value="PAS domain"/>
    <property type="match status" value="1"/>
</dbReference>
<keyword evidence="2" id="KW-1185">Reference proteome</keyword>
<evidence type="ECO:0000313" key="2">
    <source>
        <dbReference type="Proteomes" id="UP000245506"/>
    </source>
</evidence>
<dbReference type="SUPFAM" id="SSF141868">
    <property type="entry name" value="EAL domain-like"/>
    <property type="match status" value="1"/>
</dbReference>
<dbReference type="InterPro" id="IPR035919">
    <property type="entry name" value="EAL_sf"/>
</dbReference>
<protein>
    <recommendedName>
        <fullName evidence="3">EAL domain-containing protein</fullName>
    </recommendedName>
</protein>
<gene>
    <name evidence="1" type="ORF">DKT75_02155</name>
</gene>
<name>A0A317CRQ1_9GAMM</name>
<evidence type="ECO:0008006" key="3">
    <source>
        <dbReference type="Google" id="ProtNLM"/>
    </source>
</evidence>
<dbReference type="Gene3D" id="3.20.20.450">
    <property type="entry name" value="EAL domain"/>
    <property type="match status" value="1"/>
</dbReference>
<organism evidence="1 2">
    <name type="scientific">Leucothrix arctica</name>
    <dbReference type="NCBI Taxonomy" id="1481894"/>
    <lineage>
        <taxon>Bacteria</taxon>
        <taxon>Pseudomonadati</taxon>
        <taxon>Pseudomonadota</taxon>
        <taxon>Gammaproteobacteria</taxon>
        <taxon>Thiotrichales</taxon>
        <taxon>Thiotrichaceae</taxon>
        <taxon>Leucothrix</taxon>
    </lineage>
</organism>
<dbReference type="EMBL" id="QGKL01000009">
    <property type="protein sequence ID" value="PWQ98982.1"/>
    <property type="molecule type" value="Genomic_DNA"/>
</dbReference>
<comment type="caution">
    <text evidence="1">The sequence shown here is derived from an EMBL/GenBank/DDBJ whole genome shotgun (WGS) entry which is preliminary data.</text>
</comment>